<sequence length="62" mass="6837">TNGRARSCSGGRNKAMSPSILSRKGSCGPTEAIGDIDKRTRKITHRIAELFSLIKENQSDRY</sequence>
<feature type="non-terminal residue" evidence="3">
    <location>
        <position position="1"/>
    </location>
</feature>
<evidence type="ECO:0000313" key="2">
    <source>
        <dbReference type="EMBL" id="CAF4603162.1"/>
    </source>
</evidence>
<dbReference type="AlphaFoldDB" id="A0A8S2ZFY6"/>
<organism evidence="3 4">
    <name type="scientific">Rotaria magnacalcarata</name>
    <dbReference type="NCBI Taxonomy" id="392030"/>
    <lineage>
        <taxon>Eukaryota</taxon>
        <taxon>Metazoa</taxon>
        <taxon>Spiralia</taxon>
        <taxon>Gnathifera</taxon>
        <taxon>Rotifera</taxon>
        <taxon>Eurotatoria</taxon>
        <taxon>Bdelloidea</taxon>
        <taxon>Philodinida</taxon>
        <taxon>Philodinidae</taxon>
        <taxon>Rotaria</taxon>
    </lineage>
</organism>
<evidence type="ECO:0000313" key="3">
    <source>
        <dbReference type="EMBL" id="CAF4629034.1"/>
    </source>
</evidence>
<evidence type="ECO:0000313" key="4">
    <source>
        <dbReference type="Proteomes" id="UP000681720"/>
    </source>
</evidence>
<reference evidence="3" key="1">
    <citation type="submission" date="2021-02" db="EMBL/GenBank/DDBJ databases">
        <authorList>
            <person name="Nowell W R."/>
        </authorList>
    </citation>
    <scope>NUCLEOTIDE SEQUENCE</scope>
</reference>
<dbReference type="EMBL" id="CAJOBJ010110465">
    <property type="protein sequence ID" value="CAF4629034.1"/>
    <property type="molecule type" value="Genomic_DNA"/>
</dbReference>
<feature type="non-terminal residue" evidence="3">
    <location>
        <position position="62"/>
    </location>
</feature>
<comment type="caution">
    <text evidence="3">The sequence shown here is derived from an EMBL/GenBank/DDBJ whole genome shotgun (WGS) entry which is preliminary data.</text>
</comment>
<dbReference type="Proteomes" id="UP000681720">
    <property type="component" value="Unassembled WGS sequence"/>
</dbReference>
<protein>
    <submittedName>
        <fullName evidence="3">Uncharacterized protein</fullName>
    </submittedName>
</protein>
<name>A0A8S2ZFY6_9BILA</name>
<evidence type="ECO:0000256" key="1">
    <source>
        <dbReference type="SAM" id="MobiDB-lite"/>
    </source>
</evidence>
<dbReference type="EMBL" id="CAJOBJ010104579">
    <property type="protein sequence ID" value="CAF4603162.1"/>
    <property type="molecule type" value="Genomic_DNA"/>
</dbReference>
<accession>A0A8S2ZFY6</accession>
<feature type="region of interest" description="Disordered" evidence="1">
    <location>
        <begin position="1"/>
        <end position="27"/>
    </location>
</feature>
<proteinExistence type="predicted"/>
<gene>
    <name evidence="2" type="ORF">GIL414_LOCUS39015</name>
    <name evidence="3" type="ORF">GIL414_LOCUS40124</name>
</gene>